<name>A0A9P8TVZ4_9HYPO</name>
<comment type="caution">
    <text evidence="4">The sequence shown here is derived from an EMBL/GenBank/DDBJ whole genome shotgun (WGS) entry which is preliminary data.</text>
</comment>
<feature type="compositionally biased region" description="Acidic residues" evidence="1">
    <location>
        <begin position="47"/>
        <end position="64"/>
    </location>
</feature>
<dbReference type="AlphaFoldDB" id="A0A9P8TVZ4"/>
<feature type="compositionally biased region" description="Basic and acidic residues" evidence="1">
    <location>
        <begin position="9"/>
        <end position="19"/>
    </location>
</feature>
<dbReference type="Gene3D" id="1.10.150.50">
    <property type="entry name" value="Transcription Factor, Ets-1"/>
    <property type="match status" value="1"/>
</dbReference>
<dbReference type="Pfam" id="PF07647">
    <property type="entry name" value="SAM_2"/>
    <property type="match status" value="1"/>
</dbReference>
<dbReference type="SUPFAM" id="SSF47769">
    <property type="entry name" value="SAM/Pointed domain"/>
    <property type="match status" value="1"/>
</dbReference>
<feature type="domain" description="PH" evidence="2">
    <location>
        <begin position="583"/>
        <end position="730"/>
    </location>
</feature>
<evidence type="ECO:0000313" key="4">
    <source>
        <dbReference type="EMBL" id="KAH6606517.1"/>
    </source>
</evidence>
<evidence type="ECO:0000259" key="2">
    <source>
        <dbReference type="PROSITE" id="PS50003"/>
    </source>
</evidence>
<accession>A0A9P8TVZ4</accession>
<dbReference type="Gene3D" id="2.30.29.30">
    <property type="entry name" value="Pleckstrin-homology domain (PH domain)/Phosphotyrosine-binding domain (PTB)"/>
    <property type="match status" value="1"/>
</dbReference>
<reference evidence="4" key="1">
    <citation type="submission" date="2021-08" db="EMBL/GenBank/DDBJ databases">
        <title>Chromosome-Level Trichoderma cornu-damae using Hi-C Data.</title>
        <authorList>
            <person name="Kim C.S."/>
        </authorList>
    </citation>
    <scope>NUCLEOTIDE SEQUENCE</scope>
    <source>
        <strain evidence="4">KA19-0412C</strain>
    </source>
</reference>
<dbReference type="InterPro" id="IPR001660">
    <property type="entry name" value="SAM"/>
</dbReference>
<feature type="region of interest" description="Disordered" evidence="1">
    <location>
        <begin position="503"/>
        <end position="590"/>
    </location>
</feature>
<feature type="compositionally biased region" description="Polar residues" evidence="1">
    <location>
        <begin position="509"/>
        <end position="524"/>
    </location>
</feature>
<evidence type="ECO:0000313" key="5">
    <source>
        <dbReference type="Proteomes" id="UP000827724"/>
    </source>
</evidence>
<dbReference type="PROSITE" id="PS50105">
    <property type="entry name" value="SAM_DOMAIN"/>
    <property type="match status" value="1"/>
</dbReference>
<gene>
    <name evidence="4" type="ORF">Trco_005670</name>
</gene>
<dbReference type="EMBL" id="JAIWOZ010000004">
    <property type="protein sequence ID" value="KAH6606517.1"/>
    <property type="molecule type" value="Genomic_DNA"/>
</dbReference>
<feature type="compositionally biased region" description="Low complexity" evidence="1">
    <location>
        <begin position="525"/>
        <end position="537"/>
    </location>
</feature>
<feature type="region of interest" description="Disordered" evidence="1">
    <location>
        <begin position="1"/>
        <end position="89"/>
    </location>
</feature>
<feature type="compositionally biased region" description="Polar residues" evidence="1">
    <location>
        <begin position="238"/>
        <end position="247"/>
    </location>
</feature>
<evidence type="ECO:0008006" key="6">
    <source>
        <dbReference type="Google" id="ProtNLM"/>
    </source>
</evidence>
<dbReference type="OrthoDB" id="422827at2759"/>
<dbReference type="Proteomes" id="UP000827724">
    <property type="component" value="Unassembled WGS sequence"/>
</dbReference>
<dbReference type="SMART" id="SM00233">
    <property type="entry name" value="PH"/>
    <property type="match status" value="1"/>
</dbReference>
<proteinExistence type="predicted"/>
<dbReference type="CDD" id="cd09535">
    <property type="entry name" value="SAM_BOI-like_fungal"/>
    <property type="match status" value="1"/>
</dbReference>
<dbReference type="InterPro" id="IPR011993">
    <property type="entry name" value="PH-like_dom_sf"/>
</dbReference>
<feature type="compositionally biased region" description="Basic and acidic residues" evidence="1">
    <location>
        <begin position="248"/>
        <end position="265"/>
    </location>
</feature>
<keyword evidence="5" id="KW-1185">Reference proteome</keyword>
<dbReference type="PROSITE" id="PS50003">
    <property type="entry name" value="PH_DOMAIN"/>
    <property type="match status" value="1"/>
</dbReference>
<feature type="region of interest" description="Disordered" evidence="1">
    <location>
        <begin position="682"/>
        <end position="709"/>
    </location>
</feature>
<feature type="compositionally biased region" description="Low complexity" evidence="1">
    <location>
        <begin position="479"/>
        <end position="489"/>
    </location>
</feature>
<evidence type="ECO:0000256" key="1">
    <source>
        <dbReference type="SAM" id="MobiDB-lite"/>
    </source>
</evidence>
<protein>
    <recommendedName>
        <fullName evidence="6">SAM and PH domain-containing protein</fullName>
    </recommendedName>
</protein>
<sequence>MDYTSVHVGESRTYQEMRQKPAPQNTFFNLKHEPQQFRPTSVATEFVDTDWDEEDDEVMSEPEDNSPRSGQPSITTLSSYDEVPTPRSSRAPQVYLEQLSPKQVEGPRGPHLFRYPADQYVRYQAGEEEVVLTLSPMTPQVPREVVAHARLSRWNGPFRYTDAELDPSALASWTPEMVAQSMLDAGIELAVTERFIENDINGAILITLKFEDLKELNIPSFGIRTRVWHQIQALMDSRPSSPQNSTPIEDRPSREARKATKKKDGSSGSARRHESKRRHRRGANDPITPMESVSIIGIEQVIPKPHNCSKGEKCSKWKKQQKIMEEFKAMNPHIDINAAGGAVVIYGDAGNPDTARALDPNEAMRPFSDSVPSVVASSDILGPGGLPPLQYLQEATLRVLQARDPQDNVRQFLNFQRANPTNPLSPDLETARNPYRFGTPFSEMDVPVTAVPIGPVARDVSQSVPPDMNYRAAPILGHSRSQSRASARRPSFPVLPALDENRAARCYPRTSSPKTASPRTPVPSQYQQQQQQQQQQQPLQAPRRFNYPWSPADRTTYEKAIPPMPSVRPGDSREAPATMSASGVSFQGPMKKRKMRMLRHEWQDGYFTLKGTRLNMHKDAQQIDRTLEYVDIDDYAIACSSLASTSKLTAAFKAVSISHNREKSDPVGAFSFQLIPQDKNGARLRKRDSSPQQPSAPAEGVNGTGKTHHFAVKSRDERIDWMRELMLAKALKQKGDGFEISVNGNMI</sequence>
<feature type="region of interest" description="Disordered" evidence="1">
    <location>
        <begin position="235"/>
        <end position="290"/>
    </location>
</feature>
<feature type="domain" description="SAM" evidence="3">
    <location>
        <begin position="173"/>
        <end position="237"/>
    </location>
</feature>
<dbReference type="InterPro" id="IPR013761">
    <property type="entry name" value="SAM/pointed_sf"/>
</dbReference>
<feature type="compositionally biased region" description="Polar residues" evidence="1">
    <location>
        <begin position="67"/>
        <end position="79"/>
    </location>
</feature>
<evidence type="ECO:0000259" key="3">
    <source>
        <dbReference type="PROSITE" id="PS50105"/>
    </source>
</evidence>
<organism evidence="4 5">
    <name type="scientific">Trichoderma cornu-damae</name>
    <dbReference type="NCBI Taxonomy" id="654480"/>
    <lineage>
        <taxon>Eukaryota</taxon>
        <taxon>Fungi</taxon>
        <taxon>Dikarya</taxon>
        <taxon>Ascomycota</taxon>
        <taxon>Pezizomycotina</taxon>
        <taxon>Sordariomycetes</taxon>
        <taxon>Hypocreomycetidae</taxon>
        <taxon>Hypocreales</taxon>
        <taxon>Hypocreaceae</taxon>
        <taxon>Trichoderma</taxon>
    </lineage>
</organism>
<dbReference type="SUPFAM" id="SSF50729">
    <property type="entry name" value="PH domain-like"/>
    <property type="match status" value="1"/>
</dbReference>
<feature type="region of interest" description="Disordered" evidence="1">
    <location>
        <begin position="477"/>
        <end position="496"/>
    </location>
</feature>
<dbReference type="InterPro" id="IPR001849">
    <property type="entry name" value="PH_domain"/>
</dbReference>